<proteinExistence type="predicted"/>
<gene>
    <name evidence="2" type="ORF">LTR09_000303</name>
</gene>
<evidence type="ECO:0000313" key="2">
    <source>
        <dbReference type="EMBL" id="KAK3058738.1"/>
    </source>
</evidence>
<organism evidence="2 3">
    <name type="scientific">Extremus antarcticus</name>
    <dbReference type="NCBI Taxonomy" id="702011"/>
    <lineage>
        <taxon>Eukaryota</taxon>
        <taxon>Fungi</taxon>
        <taxon>Dikarya</taxon>
        <taxon>Ascomycota</taxon>
        <taxon>Pezizomycotina</taxon>
        <taxon>Dothideomycetes</taxon>
        <taxon>Dothideomycetidae</taxon>
        <taxon>Mycosphaerellales</taxon>
        <taxon>Extremaceae</taxon>
        <taxon>Extremus</taxon>
    </lineage>
</organism>
<sequence>MSSPRSDKADCGCCQKPGCKCRNKSPKQPSNQKTSQHSTDTQDAAGSSASGPTVAVGRGDPFFGEGRDGNGTLGAELQQRVSEYEEIIDSTDNEATDKKKKGE</sequence>
<feature type="compositionally biased region" description="Polar residues" evidence="1">
    <location>
        <begin position="26"/>
        <end position="51"/>
    </location>
</feature>
<evidence type="ECO:0000313" key="3">
    <source>
        <dbReference type="Proteomes" id="UP001271007"/>
    </source>
</evidence>
<reference evidence="2" key="1">
    <citation type="submission" date="2023-04" db="EMBL/GenBank/DDBJ databases">
        <title>Black Yeasts Isolated from many extreme environments.</title>
        <authorList>
            <person name="Coleine C."/>
            <person name="Stajich J.E."/>
            <person name="Selbmann L."/>
        </authorList>
    </citation>
    <scope>NUCLEOTIDE SEQUENCE</scope>
    <source>
        <strain evidence="2">CCFEE 5312</strain>
    </source>
</reference>
<evidence type="ECO:0000256" key="1">
    <source>
        <dbReference type="SAM" id="MobiDB-lite"/>
    </source>
</evidence>
<feature type="compositionally biased region" description="Acidic residues" evidence="1">
    <location>
        <begin position="84"/>
        <end position="94"/>
    </location>
</feature>
<feature type="region of interest" description="Disordered" evidence="1">
    <location>
        <begin position="1"/>
        <end position="103"/>
    </location>
</feature>
<keyword evidence="3" id="KW-1185">Reference proteome</keyword>
<dbReference type="EMBL" id="JAWDJX010000001">
    <property type="protein sequence ID" value="KAK3058738.1"/>
    <property type="molecule type" value="Genomic_DNA"/>
</dbReference>
<name>A0AAJ0LX28_9PEZI</name>
<accession>A0AAJ0LX28</accession>
<protein>
    <submittedName>
        <fullName evidence="2">Uncharacterized protein</fullName>
    </submittedName>
</protein>
<feature type="compositionally biased region" description="Basic and acidic residues" evidence="1">
    <location>
        <begin position="1"/>
        <end position="10"/>
    </location>
</feature>
<dbReference type="AlphaFoldDB" id="A0AAJ0LX28"/>
<comment type="caution">
    <text evidence="2">The sequence shown here is derived from an EMBL/GenBank/DDBJ whole genome shotgun (WGS) entry which is preliminary data.</text>
</comment>
<dbReference type="Proteomes" id="UP001271007">
    <property type="component" value="Unassembled WGS sequence"/>
</dbReference>